<keyword evidence="1" id="KW-0732">Signal</keyword>
<dbReference type="EMBL" id="PQVG01000008">
    <property type="protein sequence ID" value="POY37628.1"/>
    <property type="molecule type" value="Genomic_DNA"/>
</dbReference>
<dbReference type="AlphaFoldDB" id="A0A2S5A4W8"/>
<dbReference type="Gene3D" id="2.60.40.10">
    <property type="entry name" value="Immunoglobulins"/>
    <property type="match status" value="1"/>
</dbReference>
<feature type="chain" id="PRO_5015584377" description="PKD domain-containing protein" evidence="1">
    <location>
        <begin position="21"/>
        <end position="616"/>
    </location>
</feature>
<dbReference type="OrthoDB" id="9765926at2"/>
<evidence type="ECO:0000256" key="1">
    <source>
        <dbReference type="SAM" id="SignalP"/>
    </source>
</evidence>
<evidence type="ECO:0000259" key="2">
    <source>
        <dbReference type="PROSITE" id="PS50093"/>
    </source>
</evidence>
<evidence type="ECO:0000313" key="4">
    <source>
        <dbReference type="Proteomes" id="UP000237310"/>
    </source>
</evidence>
<sequence length="616" mass="68095">MKKNALLLLIVFLITNIVSSQESCYNLDFETGTLVGWEGGTGQCCPVEIKYSGIIRGRHTIMKGKGVDPNTCDNLSVVAPGGSYSARLGNDSTGKEAESLSYTVDITEANSLFIYKYAVVLQDPGHKPEEQAYFRVNIYNDNRELIDPTCGSYNVIATSNLPGFKTCDKYGVVYKDWTTVGLDLSPYIGKNITVEFETSDCSLGGHYGYAYVDAYCSSLRIGSSYCVDSNGVTLSAPTGFEYLWETGETTQTIKIDNPIDGKKYICELTSVTGCKVNISTVLNLQDPIINFEVANACDKKEVVFTNTTLNTDNTLNTFLWDFGDGTTSTVENPKHTYAAPGKYNVTFEFKNILGCEFKMTKAVTINLTPEPHLSDGVVCLDSTGNLVNGYVLDTGLSDVENEYQWFLNGTLLFGDIKSTYTALEKGKYSVLVTNSKSGCSNQAFASVTSSIMASDFIANVSEAFATIGSVNVQVVGGTGPFRFKLDDNEFQESNVFNGLPYGEHSITVKDSVNCTLITKPITIMGYPKFFTPNNDGINDYWNIPNFKNFYQAQIYIFDRYGKLIKEISPKELGWDGTRLGNFMPASDYWFTLNYTEMDQNGDLKSKTFKSHFSLKR</sequence>
<dbReference type="InterPro" id="IPR022409">
    <property type="entry name" value="PKD/Chitinase_dom"/>
</dbReference>
<dbReference type="Pfam" id="PF18911">
    <property type="entry name" value="PKD_4"/>
    <property type="match status" value="1"/>
</dbReference>
<dbReference type="CDD" id="cd00146">
    <property type="entry name" value="PKD"/>
    <property type="match status" value="1"/>
</dbReference>
<organism evidence="3 4">
    <name type="scientific">Flavobacterium alvei</name>
    <dbReference type="NCBI Taxonomy" id="2080416"/>
    <lineage>
        <taxon>Bacteria</taxon>
        <taxon>Pseudomonadati</taxon>
        <taxon>Bacteroidota</taxon>
        <taxon>Flavobacteriia</taxon>
        <taxon>Flavobacteriales</taxon>
        <taxon>Flavobacteriaceae</taxon>
        <taxon>Flavobacterium</taxon>
    </lineage>
</organism>
<dbReference type="SUPFAM" id="SSF49299">
    <property type="entry name" value="PKD domain"/>
    <property type="match status" value="1"/>
</dbReference>
<dbReference type="Proteomes" id="UP000237310">
    <property type="component" value="Unassembled WGS sequence"/>
</dbReference>
<reference evidence="3 4" key="1">
    <citation type="submission" date="2018-01" db="EMBL/GenBank/DDBJ databases">
        <authorList>
            <person name="Gaut B.S."/>
            <person name="Morton B.R."/>
            <person name="Clegg M.T."/>
            <person name="Duvall M.R."/>
        </authorList>
    </citation>
    <scope>NUCLEOTIDE SEQUENCE [LARGE SCALE GENOMIC DNA]</scope>
    <source>
        <strain evidence="3 4">HR-AY</strain>
    </source>
</reference>
<protein>
    <recommendedName>
        <fullName evidence="2">PKD domain-containing protein</fullName>
    </recommendedName>
</protein>
<dbReference type="InterPro" id="IPR000601">
    <property type="entry name" value="PKD_dom"/>
</dbReference>
<evidence type="ECO:0000313" key="3">
    <source>
        <dbReference type="EMBL" id="POY37628.1"/>
    </source>
</evidence>
<feature type="domain" description="PKD" evidence="2">
    <location>
        <begin position="301"/>
        <end position="365"/>
    </location>
</feature>
<gene>
    <name evidence="3" type="ORF">C3L50_13710</name>
</gene>
<dbReference type="InterPro" id="IPR013783">
    <property type="entry name" value="Ig-like_fold"/>
</dbReference>
<keyword evidence="4" id="KW-1185">Reference proteome</keyword>
<proteinExistence type="predicted"/>
<dbReference type="PROSITE" id="PS50093">
    <property type="entry name" value="PKD"/>
    <property type="match status" value="1"/>
</dbReference>
<dbReference type="SMART" id="SM00089">
    <property type="entry name" value="PKD"/>
    <property type="match status" value="1"/>
</dbReference>
<feature type="signal peptide" evidence="1">
    <location>
        <begin position="1"/>
        <end position="20"/>
    </location>
</feature>
<dbReference type="RefSeq" id="WP_103806752.1">
    <property type="nucleotide sequence ID" value="NZ_PQVG01000008.1"/>
</dbReference>
<name>A0A2S5A4W8_9FLAO</name>
<dbReference type="Pfam" id="PF13585">
    <property type="entry name" value="CHU_C"/>
    <property type="match status" value="1"/>
</dbReference>
<comment type="caution">
    <text evidence="3">The sequence shown here is derived from an EMBL/GenBank/DDBJ whole genome shotgun (WGS) entry which is preliminary data.</text>
</comment>
<accession>A0A2S5A4W8</accession>
<dbReference type="InterPro" id="IPR026341">
    <property type="entry name" value="T9SS_type_B"/>
</dbReference>
<dbReference type="InterPro" id="IPR035986">
    <property type="entry name" value="PKD_dom_sf"/>
</dbReference>
<dbReference type="NCBIfam" id="TIGR04131">
    <property type="entry name" value="Bac_Flav_CTERM"/>
    <property type="match status" value="1"/>
</dbReference>